<dbReference type="OrthoDB" id="40048at2759"/>
<dbReference type="InterPro" id="IPR056164">
    <property type="entry name" value="Beta-prop_ELP1_1st"/>
</dbReference>
<feature type="domain" description="ELP1 N-terminal second beta-propeller" evidence="7">
    <location>
        <begin position="116"/>
        <end position="203"/>
    </location>
</feature>
<sequence length="316" mass="35704">IDHIHDIWGLSWNSDSSILAVGVKKLGSTHSSDNVKYIYAVQLWTRSNYHWYLKHKAQADLHQPLGSEAVPSMMWHPEIPLCLYFTTSGCIKMRKFAWESWANVASKPNDTGAVAVLDGYQLLLTPFRYQVVPPPMSTFQLSLLPLGPSPLLNPRPPTHMAFSSCPSMFAVLFPNGQVILYDWHFPYRNPSPKFLSQPTEGCLFNLTTQAACPILFLQFCLMTLGIEAAVSGCKQDLIVRFYELYNGKLRDGIPIQTFHTVNNQEHRGDNEVYWESDPVYLYAAKGKLWSKLSALPERGLILIQMSTGILKQGLKL</sequence>
<name>A0A9Q3L406_9BASI</name>
<keyword evidence="9" id="KW-1185">Reference proteome</keyword>
<accession>A0A9Q3L406</accession>
<evidence type="ECO:0000256" key="2">
    <source>
        <dbReference type="ARBA" id="ARBA00005043"/>
    </source>
</evidence>
<comment type="pathway">
    <text evidence="2">tRNA modification; 5-methoxycarbonylmethyl-2-thiouridine-tRNA biosynthesis.</text>
</comment>
<reference evidence="8" key="1">
    <citation type="submission" date="2021-03" db="EMBL/GenBank/DDBJ databases">
        <title>Draft genome sequence of rust myrtle Austropuccinia psidii MF-1, a brazilian biotype.</title>
        <authorList>
            <person name="Quecine M.C."/>
            <person name="Pachon D.M.R."/>
            <person name="Bonatelli M.L."/>
            <person name="Correr F.H."/>
            <person name="Franceschini L.M."/>
            <person name="Leite T.F."/>
            <person name="Margarido G.R.A."/>
            <person name="Almeida C.A."/>
            <person name="Ferrarezi J.A."/>
            <person name="Labate C.A."/>
        </authorList>
    </citation>
    <scope>NUCLEOTIDE SEQUENCE</scope>
    <source>
        <strain evidence="8">MF-1</strain>
    </source>
</reference>
<evidence type="ECO:0000313" key="9">
    <source>
        <dbReference type="Proteomes" id="UP000765509"/>
    </source>
</evidence>
<dbReference type="GO" id="GO:0000049">
    <property type="term" value="F:tRNA binding"/>
    <property type="evidence" value="ECO:0007669"/>
    <property type="project" value="TreeGrafter"/>
</dbReference>
<evidence type="ECO:0000313" key="8">
    <source>
        <dbReference type="EMBL" id="MBW0590814.1"/>
    </source>
</evidence>
<organism evidence="8 9">
    <name type="scientific">Austropuccinia psidii MF-1</name>
    <dbReference type="NCBI Taxonomy" id="1389203"/>
    <lineage>
        <taxon>Eukaryota</taxon>
        <taxon>Fungi</taxon>
        <taxon>Dikarya</taxon>
        <taxon>Basidiomycota</taxon>
        <taxon>Pucciniomycotina</taxon>
        <taxon>Pucciniomycetes</taxon>
        <taxon>Pucciniales</taxon>
        <taxon>Sphaerophragmiaceae</taxon>
        <taxon>Austropuccinia</taxon>
    </lineage>
</organism>
<comment type="caution">
    <text evidence="8">The sequence shown here is derived from an EMBL/GenBank/DDBJ whole genome shotgun (WGS) entry which is preliminary data.</text>
</comment>
<dbReference type="Pfam" id="PF04762">
    <property type="entry name" value="Beta-prop_ELP1_1st"/>
    <property type="match status" value="1"/>
</dbReference>
<evidence type="ECO:0000256" key="1">
    <source>
        <dbReference type="ARBA" id="ARBA00004496"/>
    </source>
</evidence>
<dbReference type="PANTHER" id="PTHR12747:SF0">
    <property type="entry name" value="ELONGATOR COMPLEX PROTEIN 1"/>
    <property type="match status" value="1"/>
</dbReference>
<keyword evidence="5" id="KW-0819">tRNA processing</keyword>
<dbReference type="InterPro" id="IPR036322">
    <property type="entry name" value="WD40_repeat_dom_sf"/>
</dbReference>
<feature type="non-terminal residue" evidence="8">
    <location>
        <position position="1"/>
    </location>
</feature>
<evidence type="ECO:0000256" key="5">
    <source>
        <dbReference type="ARBA" id="ARBA00022694"/>
    </source>
</evidence>
<dbReference type="SUPFAM" id="SSF50978">
    <property type="entry name" value="WD40 repeat-like"/>
    <property type="match status" value="1"/>
</dbReference>
<evidence type="ECO:0000259" key="7">
    <source>
        <dbReference type="Pfam" id="PF23797"/>
    </source>
</evidence>
<dbReference type="EMBL" id="AVOT02140101">
    <property type="protein sequence ID" value="MBW0590814.1"/>
    <property type="molecule type" value="Genomic_DNA"/>
</dbReference>
<gene>
    <name evidence="8" type="ORF">O181_130529</name>
</gene>
<evidence type="ECO:0000256" key="3">
    <source>
        <dbReference type="ARBA" id="ARBA00006086"/>
    </source>
</evidence>
<evidence type="ECO:0000256" key="4">
    <source>
        <dbReference type="ARBA" id="ARBA00022490"/>
    </source>
</evidence>
<dbReference type="GO" id="GO:0033588">
    <property type="term" value="C:elongator holoenzyme complex"/>
    <property type="evidence" value="ECO:0007669"/>
    <property type="project" value="InterPro"/>
</dbReference>
<protein>
    <submittedName>
        <fullName evidence="8">Uncharacterized protein</fullName>
    </submittedName>
</protein>
<feature type="domain" description="ELP1 first N-terminal beta-propeller" evidence="6">
    <location>
        <begin position="8"/>
        <end position="78"/>
    </location>
</feature>
<dbReference type="GO" id="GO:0002926">
    <property type="term" value="P:tRNA wobble base 5-methoxycarbonylmethyl-2-thiouridinylation"/>
    <property type="evidence" value="ECO:0007669"/>
    <property type="project" value="TreeGrafter"/>
</dbReference>
<dbReference type="Proteomes" id="UP000765509">
    <property type="component" value="Unassembled WGS sequence"/>
</dbReference>
<dbReference type="GO" id="GO:0005829">
    <property type="term" value="C:cytosol"/>
    <property type="evidence" value="ECO:0007669"/>
    <property type="project" value="TreeGrafter"/>
</dbReference>
<comment type="similarity">
    <text evidence="3">Belongs to the ELP1/IKA1 family.</text>
</comment>
<proteinExistence type="inferred from homology"/>
<dbReference type="PANTHER" id="PTHR12747">
    <property type="entry name" value="ELONGATOR COMPLEX PROTEIN 1"/>
    <property type="match status" value="1"/>
</dbReference>
<evidence type="ECO:0000259" key="6">
    <source>
        <dbReference type="Pfam" id="PF04762"/>
    </source>
</evidence>
<comment type="subcellular location">
    <subcellularLocation>
        <location evidence="1">Cytoplasm</location>
    </subcellularLocation>
</comment>
<keyword evidence="4" id="KW-0963">Cytoplasm</keyword>
<dbReference type="AlphaFoldDB" id="A0A9Q3L406"/>
<dbReference type="InterPro" id="IPR056165">
    <property type="entry name" value="Beta-prop_ELP1_2nd"/>
</dbReference>
<dbReference type="Pfam" id="PF23797">
    <property type="entry name" value="Beta-prop_ELP1_2nd"/>
    <property type="match status" value="1"/>
</dbReference>
<dbReference type="InterPro" id="IPR006849">
    <property type="entry name" value="Elp1"/>
</dbReference>